<dbReference type="InterPro" id="IPR006076">
    <property type="entry name" value="FAD-dep_OxRdtase"/>
</dbReference>
<dbReference type="EMBL" id="JABAIM010000001">
    <property type="protein sequence ID" value="NLR75210.1"/>
    <property type="molecule type" value="Genomic_DNA"/>
</dbReference>
<protein>
    <submittedName>
        <fullName evidence="3">FAD-binding oxidoreductase</fullName>
    </submittedName>
</protein>
<proteinExistence type="predicted"/>
<name>A0A847RVJ8_9NEIS</name>
<reference evidence="3 4" key="1">
    <citation type="submission" date="2020-04" db="EMBL/GenBank/DDBJ databases">
        <title>Draft genome of Leeia sp. IMCC25680.</title>
        <authorList>
            <person name="Song J."/>
            <person name="Cho J.-C."/>
        </authorList>
    </citation>
    <scope>NUCLEOTIDE SEQUENCE [LARGE SCALE GENOMIC DNA]</scope>
    <source>
        <strain evidence="3 4">IMCC25680</strain>
    </source>
</reference>
<evidence type="ECO:0000313" key="3">
    <source>
        <dbReference type="EMBL" id="NLR75210.1"/>
    </source>
</evidence>
<dbReference type="SUPFAM" id="SSF51905">
    <property type="entry name" value="FAD/NAD(P)-binding domain"/>
    <property type="match status" value="1"/>
</dbReference>
<keyword evidence="1" id="KW-0560">Oxidoreductase</keyword>
<dbReference type="Pfam" id="PF01266">
    <property type="entry name" value="DAO"/>
    <property type="match status" value="1"/>
</dbReference>
<evidence type="ECO:0000256" key="1">
    <source>
        <dbReference type="ARBA" id="ARBA00023002"/>
    </source>
</evidence>
<dbReference type="RefSeq" id="WP_168876755.1">
    <property type="nucleotide sequence ID" value="NZ_JABAIM010000001.1"/>
</dbReference>
<dbReference type="InterPro" id="IPR036188">
    <property type="entry name" value="FAD/NAD-bd_sf"/>
</dbReference>
<dbReference type="GO" id="GO:0016491">
    <property type="term" value="F:oxidoreductase activity"/>
    <property type="evidence" value="ECO:0007669"/>
    <property type="project" value="UniProtKB-KW"/>
</dbReference>
<organism evidence="3 4">
    <name type="scientific">Leeia aquatica</name>
    <dbReference type="NCBI Taxonomy" id="2725557"/>
    <lineage>
        <taxon>Bacteria</taxon>
        <taxon>Pseudomonadati</taxon>
        <taxon>Pseudomonadota</taxon>
        <taxon>Betaproteobacteria</taxon>
        <taxon>Neisseriales</taxon>
        <taxon>Leeiaceae</taxon>
        <taxon>Leeia</taxon>
    </lineage>
</organism>
<dbReference type="AlphaFoldDB" id="A0A847RVJ8"/>
<accession>A0A847RVJ8</accession>
<keyword evidence="4" id="KW-1185">Reference proteome</keyword>
<dbReference type="Gene3D" id="3.50.50.60">
    <property type="entry name" value="FAD/NAD(P)-binding domain"/>
    <property type="match status" value="1"/>
</dbReference>
<evidence type="ECO:0000313" key="4">
    <source>
        <dbReference type="Proteomes" id="UP000587991"/>
    </source>
</evidence>
<feature type="domain" description="FAD dependent oxidoreductase" evidence="2">
    <location>
        <begin position="34"/>
        <end position="385"/>
    </location>
</feature>
<comment type="caution">
    <text evidence="3">The sequence shown here is derived from an EMBL/GenBank/DDBJ whole genome shotgun (WGS) entry which is preliminary data.</text>
</comment>
<dbReference type="PANTHER" id="PTHR13847:SF281">
    <property type="entry name" value="FAD DEPENDENT OXIDOREDUCTASE DOMAIN-CONTAINING PROTEIN"/>
    <property type="match status" value="1"/>
</dbReference>
<dbReference type="Proteomes" id="UP000587991">
    <property type="component" value="Unassembled WGS sequence"/>
</dbReference>
<gene>
    <name evidence="3" type="ORF">HF682_08560</name>
</gene>
<dbReference type="GO" id="GO:0005737">
    <property type="term" value="C:cytoplasm"/>
    <property type="evidence" value="ECO:0007669"/>
    <property type="project" value="TreeGrafter"/>
</dbReference>
<dbReference type="PANTHER" id="PTHR13847">
    <property type="entry name" value="SARCOSINE DEHYDROGENASE-RELATED"/>
    <property type="match status" value="1"/>
</dbReference>
<dbReference type="Gene3D" id="3.30.9.10">
    <property type="entry name" value="D-Amino Acid Oxidase, subunit A, domain 2"/>
    <property type="match status" value="1"/>
</dbReference>
<evidence type="ECO:0000259" key="2">
    <source>
        <dbReference type="Pfam" id="PF01266"/>
    </source>
</evidence>
<sequence>MFESSAQYPDSWYAASSLDRQRSRPPLQDDADVDVCVVGAGFTGLYTALELAEAGLSVRVLEASRVAWAASGRNGGQLILGFSCDMPPFEAALGTQRAKTIWQLVRAAAADIRQRIQRHQIDCELASGHVWTAVMPRRIKILTDWQEEAARHWDYPHLQFIPQAELPEYVGSPRYVAGLLDSEGGHLHPLKYALGLADVCEAAGVTLHEQSRVLDYQREGDGYRVRTEQATLRCRKLVLACNAYLDRLAPHLSARVLPVGTYMIATEPLPEVLAREILPQNHAVSDNQFVLDYFRLSADRRLLFGGKCTYSGRTPANLAERMRADMLRVFPQLRDVAISHCWGGHIDITVHRTPDFGGEQDLYWAQGFSGHGLIPTRVAGRVLASAILGDEQLLNLFRALPNPAFPGGDWLRVPLQAAGMAWYRLRDYL</sequence>